<keyword evidence="2" id="KW-1185">Reference proteome</keyword>
<gene>
    <name evidence="1" type="ORF">HPB50_004470</name>
</gene>
<comment type="caution">
    <text evidence="1">The sequence shown here is derived from an EMBL/GenBank/DDBJ whole genome shotgun (WGS) entry which is preliminary data.</text>
</comment>
<sequence length="260" mass="28879">MSHKFLVGEIGYSVAAAAIIRACKICTACGTGCDALAGLASVASSYISPLMAQVDEKDCVVVAADLTGERLVTACGQDDLGHVRPSLALVVYAGHDHFPCFRFLTVVSALAVCRYSFGDGAEPNRDEWLAVKHELGLDFPNLPYLIDGDVRITQSQVIMRYLGQKHGLVPEGEETSRRVEVLQHQAFDMLWDTARLSYDPDYTEDKRRQFLTDVAERLRQLQVYLDKYGPYGAGRMITYVDFMVYESLQPFPDAFEPLGH</sequence>
<reference evidence="1" key="1">
    <citation type="submission" date="2020-05" db="EMBL/GenBank/DDBJ databases">
        <title>Large-scale comparative analyses of tick genomes elucidate their genetic diversity and vector capacities.</title>
        <authorList>
            <person name="Jia N."/>
            <person name="Wang J."/>
            <person name="Shi W."/>
            <person name="Du L."/>
            <person name="Sun Y."/>
            <person name="Zhan W."/>
            <person name="Jiang J."/>
            <person name="Wang Q."/>
            <person name="Zhang B."/>
            <person name="Ji P."/>
            <person name="Sakyi L.B."/>
            <person name="Cui X."/>
            <person name="Yuan T."/>
            <person name="Jiang B."/>
            <person name="Yang W."/>
            <person name="Lam T.T.-Y."/>
            <person name="Chang Q."/>
            <person name="Ding S."/>
            <person name="Wang X."/>
            <person name="Zhu J."/>
            <person name="Ruan X."/>
            <person name="Zhao L."/>
            <person name="Wei J."/>
            <person name="Que T."/>
            <person name="Du C."/>
            <person name="Cheng J."/>
            <person name="Dai P."/>
            <person name="Han X."/>
            <person name="Huang E."/>
            <person name="Gao Y."/>
            <person name="Liu J."/>
            <person name="Shao H."/>
            <person name="Ye R."/>
            <person name="Li L."/>
            <person name="Wei W."/>
            <person name="Wang X."/>
            <person name="Wang C."/>
            <person name="Yang T."/>
            <person name="Huo Q."/>
            <person name="Li W."/>
            <person name="Guo W."/>
            <person name="Chen H."/>
            <person name="Zhou L."/>
            <person name="Ni X."/>
            <person name="Tian J."/>
            <person name="Zhou Y."/>
            <person name="Sheng Y."/>
            <person name="Liu T."/>
            <person name="Pan Y."/>
            <person name="Xia L."/>
            <person name="Li J."/>
            <person name="Zhao F."/>
            <person name="Cao W."/>
        </authorList>
    </citation>
    <scope>NUCLEOTIDE SEQUENCE</scope>
    <source>
        <strain evidence="1">Hyas-2018</strain>
    </source>
</reference>
<evidence type="ECO:0000313" key="2">
    <source>
        <dbReference type="Proteomes" id="UP000821845"/>
    </source>
</evidence>
<dbReference type="EMBL" id="CM023486">
    <property type="protein sequence ID" value="KAH6927473.1"/>
    <property type="molecule type" value="Genomic_DNA"/>
</dbReference>
<organism evidence="1 2">
    <name type="scientific">Hyalomma asiaticum</name>
    <name type="common">Tick</name>
    <dbReference type="NCBI Taxonomy" id="266040"/>
    <lineage>
        <taxon>Eukaryota</taxon>
        <taxon>Metazoa</taxon>
        <taxon>Ecdysozoa</taxon>
        <taxon>Arthropoda</taxon>
        <taxon>Chelicerata</taxon>
        <taxon>Arachnida</taxon>
        <taxon>Acari</taxon>
        <taxon>Parasitiformes</taxon>
        <taxon>Ixodida</taxon>
        <taxon>Ixodoidea</taxon>
        <taxon>Ixodidae</taxon>
        <taxon>Hyalomminae</taxon>
        <taxon>Hyalomma</taxon>
    </lineage>
</organism>
<evidence type="ECO:0000313" key="1">
    <source>
        <dbReference type="EMBL" id="KAH6927473.1"/>
    </source>
</evidence>
<dbReference type="Proteomes" id="UP000821845">
    <property type="component" value="Chromosome 6"/>
</dbReference>
<protein>
    <submittedName>
        <fullName evidence="1">Uncharacterized protein</fullName>
    </submittedName>
</protein>
<proteinExistence type="predicted"/>
<accession>A0ACB7RYD3</accession>
<name>A0ACB7RYD3_HYAAI</name>